<dbReference type="InterPro" id="IPR028098">
    <property type="entry name" value="Glyco_trans_4-like_N"/>
</dbReference>
<reference evidence="4" key="1">
    <citation type="submission" date="2017-09" db="EMBL/GenBank/DDBJ databases">
        <title>Depth-based differentiation of microbial function through sediment-hosted aquifers and enrichment of novel symbionts in the deep terrestrial subsurface.</title>
        <authorList>
            <person name="Probst A.J."/>
            <person name="Ladd B."/>
            <person name="Jarett J.K."/>
            <person name="Geller-Mcgrath D.E."/>
            <person name="Sieber C.M.K."/>
            <person name="Emerson J.B."/>
            <person name="Anantharaman K."/>
            <person name="Thomas B.C."/>
            <person name="Malmstrom R."/>
            <person name="Stieglmeier M."/>
            <person name="Klingl A."/>
            <person name="Woyke T."/>
            <person name="Ryan C.M."/>
            <person name="Banfield J.F."/>
        </authorList>
    </citation>
    <scope>NUCLEOTIDE SEQUENCE [LARGE SCALE GENOMIC DNA]</scope>
</reference>
<dbReference type="AlphaFoldDB" id="A0A2M7VAQ0"/>
<name>A0A2M7VAQ0_9BACT</name>
<evidence type="ECO:0000313" key="4">
    <source>
        <dbReference type="Proteomes" id="UP000231453"/>
    </source>
</evidence>
<evidence type="ECO:0000313" key="3">
    <source>
        <dbReference type="EMBL" id="PIZ96009.1"/>
    </source>
</evidence>
<dbReference type="GO" id="GO:0016757">
    <property type="term" value="F:glycosyltransferase activity"/>
    <property type="evidence" value="ECO:0007669"/>
    <property type="project" value="InterPro"/>
</dbReference>
<dbReference type="InterPro" id="IPR001296">
    <property type="entry name" value="Glyco_trans_1"/>
</dbReference>
<protein>
    <recommendedName>
        <fullName evidence="5">Glycosyltransferase family 1 protein</fullName>
    </recommendedName>
</protein>
<evidence type="ECO:0000259" key="2">
    <source>
        <dbReference type="Pfam" id="PF13439"/>
    </source>
</evidence>
<organism evidence="3 4">
    <name type="scientific">Candidatus Magasanikbacteria bacterium CG_4_10_14_0_2_um_filter_33_14</name>
    <dbReference type="NCBI Taxonomy" id="1974636"/>
    <lineage>
        <taxon>Bacteria</taxon>
        <taxon>Candidatus Magasanikiibacteriota</taxon>
    </lineage>
</organism>
<dbReference type="EMBL" id="PFPL01000037">
    <property type="protein sequence ID" value="PIZ96009.1"/>
    <property type="molecule type" value="Genomic_DNA"/>
</dbReference>
<proteinExistence type="predicted"/>
<gene>
    <name evidence="3" type="ORF">COX80_02640</name>
</gene>
<comment type="caution">
    <text evidence="3">The sequence shown here is derived from an EMBL/GenBank/DDBJ whole genome shotgun (WGS) entry which is preliminary data.</text>
</comment>
<dbReference type="Proteomes" id="UP000231453">
    <property type="component" value="Unassembled WGS sequence"/>
</dbReference>
<dbReference type="InterPro" id="IPR050194">
    <property type="entry name" value="Glycosyltransferase_grp1"/>
</dbReference>
<evidence type="ECO:0000259" key="1">
    <source>
        <dbReference type="Pfam" id="PF00534"/>
    </source>
</evidence>
<accession>A0A2M7VAQ0</accession>
<dbReference type="PANTHER" id="PTHR45947:SF3">
    <property type="entry name" value="SULFOQUINOVOSYL TRANSFERASE SQD2"/>
    <property type="match status" value="1"/>
</dbReference>
<dbReference type="PANTHER" id="PTHR45947">
    <property type="entry name" value="SULFOQUINOVOSYL TRANSFERASE SQD2"/>
    <property type="match status" value="1"/>
</dbReference>
<feature type="domain" description="Glycosyl transferase family 1" evidence="1">
    <location>
        <begin position="180"/>
        <end position="339"/>
    </location>
</feature>
<dbReference type="SUPFAM" id="SSF53756">
    <property type="entry name" value="UDP-Glycosyltransferase/glycogen phosphorylase"/>
    <property type="match status" value="1"/>
</dbReference>
<dbReference type="Pfam" id="PF00534">
    <property type="entry name" value="Glycos_transf_1"/>
    <property type="match status" value="1"/>
</dbReference>
<feature type="domain" description="Glycosyltransferase subfamily 4-like N-terminal" evidence="2">
    <location>
        <begin position="20"/>
        <end position="175"/>
    </location>
</feature>
<dbReference type="CDD" id="cd03801">
    <property type="entry name" value="GT4_PimA-like"/>
    <property type="match status" value="1"/>
</dbReference>
<dbReference type="Pfam" id="PF13439">
    <property type="entry name" value="Glyco_transf_4"/>
    <property type="match status" value="1"/>
</dbReference>
<evidence type="ECO:0008006" key="5">
    <source>
        <dbReference type="Google" id="ProtNLM"/>
    </source>
</evidence>
<sequence length="363" mass="41383">MLKEKNSKLHVVHILPTLDIGGAEKFVLELTKYISEENIKQSILILKDKKAFASEVPEHVNLDVLDLSKVSYFKRIFVLKKYLKEISTDIVHTHLFGADLWGRLAAWLLKIPVVTTEHNINVAESSLRAYIKRLMHNFSQVYTAPSQAVAEYMFQVYRVRLEKIKVIRHGIDIKRFSNIKSNKFHNTIKLAIIGRLTEQKGHKVAIEALTYLSDTNVELDITGSGELKNDLQDYAKKIGVADKINWQEAVTKVEQAYDNADIVLMPSLWEGLGLVALEAMASERLVIASSVDGLKEIIKDGETGLLFQSQDALELSNVIKKSIDDKEKSYIISKNAREWTQKNVRVEDMAKKYQEIYLNLVDR</sequence>
<dbReference type="Gene3D" id="3.40.50.2000">
    <property type="entry name" value="Glycogen Phosphorylase B"/>
    <property type="match status" value="2"/>
</dbReference>